<evidence type="ECO:0000313" key="1">
    <source>
        <dbReference type="EMBL" id="MCK9874538.1"/>
    </source>
</evidence>
<accession>A0ABT0JSL4</accession>
<dbReference type="SMART" id="SM00855">
    <property type="entry name" value="PGAM"/>
    <property type="match status" value="1"/>
</dbReference>
<reference evidence="1 2" key="1">
    <citation type="submission" date="2022-04" db="EMBL/GenBank/DDBJ databases">
        <title>Genome diversity in the genus Frankia.</title>
        <authorList>
            <person name="Carlos-Shanley C."/>
            <person name="Hahn D."/>
        </authorList>
    </citation>
    <scope>NUCLEOTIDE SEQUENCE [LARGE SCALE GENOMIC DNA]</scope>
    <source>
        <strain evidence="1 2">Ag45/Mut15</strain>
    </source>
</reference>
<dbReference type="CDD" id="cd07067">
    <property type="entry name" value="HP_PGM_like"/>
    <property type="match status" value="1"/>
</dbReference>
<protein>
    <submittedName>
        <fullName evidence="1">Histidine phosphatase family protein</fullName>
    </submittedName>
</protein>
<dbReference type="Pfam" id="PF00300">
    <property type="entry name" value="His_Phos_1"/>
    <property type="match status" value="1"/>
</dbReference>
<dbReference type="PANTHER" id="PTHR48100:SF58">
    <property type="entry name" value="PE-PGRS FAMILY PROTEIN PE_PGRS11"/>
    <property type="match status" value="1"/>
</dbReference>
<dbReference type="SUPFAM" id="SSF53254">
    <property type="entry name" value="Phosphoglycerate mutase-like"/>
    <property type="match status" value="1"/>
</dbReference>
<comment type="caution">
    <text evidence="1">The sequence shown here is derived from an EMBL/GenBank/DDBJ whole genome shotgun (WGS) entry which is preliminary data.</text>
</comment>
<dbReference type="PANTHER" id="PTHR48100">
    <property type="entry name" value="BROAD-SPECIFICITY PHOSPHATASE YOR283W-RELATED"/>
    <property type="match status" value="1"/>
</dbReference>
<proteinExistence type="predicted"/>
<keyword evidence="2" id="KW-1185">Reference proteome</keyword>
<evidence type="ECO:0000313" key="2">
    <source>
        <dbReference type="Proteomes" id="UP001201873"/>
    </source>
</evidence>
<dbReference type="InterPro" id="IPR013078">
    <property type="entry name" value="His_Pase_superF_clade-1"/>
</dbReference>
<dbReference type="Proteomes" id="UP001201873">
    <property type="component" value="Unassembled WGS sequence"/>
</dbReference>
<sequence>MLLRHGQTPHNVAGALDTGRPGAPLTVFGQGQAQALPGALRGQRISAMYASVLIRTQLTAAPLAQARELGVTVLEGLEEITAGDLELHTAQASVTEYLDVIGSWIHGDLGRAMPGADTGHAFVDRYDAALASISAAHDDHDGVVVVSHGAAIRAWVGIRAAGVGSVEHRWLANTGMVTLEGSAATGWTFVDWHAQPLGGSVPADVAAHDVTGAPIPESVTEN</sequence>
<name>A0ABT0JSL4_9ACTN</name>
<organism evidence="1 2">
    <name type="scientific">Frankia umida</name>
    <dbReference type="NCBI Taxonomy" id="573489"/>
    <lineage>
        <taxon>Bacteria</taxon>
        <taxon>Bacillati</taxon>
        <taxon>Actinomycetota</taxon>
        <taxon>Actinomycetes</taxon>
        <taxon>Frankiales</taxon>
        <taxon>Frankiaceae</taxon>
        <taxon>Frankia</taxon>
    </lineage>
</organism>
<dbReference type="EMBL" id="JALKFT010000001">
    <property type="protein sequence ID" value="MCK9874538.1"/>
    <property type="molecule type" value="Genomic_DNA"/>
</dbReference>
<dbReference type="InterPro" id="IPR029033">
    <property type="entry name" value="His_PPase_superfam"/>
</dbReference>
<dbReference type="InterPro" id="IPR050275">
    <property type="entry name" value="PGM_Phosphatase"/>
</dbReference>
<gene>
    <name evidence="1" type="ORF">MXD59_01865</name>
</gene>
<dbReference type="Gene3D" id="3.40.50.1240">
    <property type="entry name" value="Phosphoglycerate mutase-like"/>
    <property type="match status" value="1"/>
</dbReference>